<organism evidence="1 2">
    <name type="scientific">Thermomonas beijingensis</name>
    <dbReference type="NCBI Taxonomy" id="2872701"/>
    <lineage>
        <taxon>Bacteria</taxon>
        <taxon>Pseudomonadati</taxon>
        <taxon>Pseudomonadota</taxon>
        <taxon>Gammaproteobacteria</taxon>
        <taxon>Lysobacterales</taxon>
        <taxon>Lysobacteraceae</taxon>
        <taxon>Thermomonas</taxon>
    </lineage>
</organism>
<comment type="caution">
    <text evidence="1">The sequence shown here is derived from an EMBL/GenBank/DDBJ whole genome shotgun (WGS) entry which is preliminary data.</text>
</comment>
<sequence length="180" mass="19617">MKLTSRIRWLLASPLLLLLLAVLGYVAAGPFLAIHSIRDLVARGQTQELWRFVDFDSLRESVRPQLQQKIAQSILARTGNTQSARNVGEVTVMLAKPAIDAMTSPQGFAVLLQGSSLARSTPISTSGKAPPNDPLKTAVTHFESTSLLTATVQNAEGQPVIFEFHRHGLAWKLDGLRLPL</sequence>
<dbReference type="EMBL" id="JAIQDJ010000002">
    <property type="protein sequence ID" value="MBZ4186206.1"/>
    <property type="molecule type" value="Genomic_DNA"/>
</dbReference>
<protein>
    <submittedName>
        <fullName evidence="1">DUF2939 domain-containing protein</fullName>
    </submittedName>
</protein>
<dbReference type="InterPro" id="IPR021330">
    <property type="entry name" value="DUF2939"/>
</dbReference>
<dbReference type="RefSeq" id="WP_223628545.1">
    <property type="nucleotide sequence ID" value="NZ_JAIQDJ010000002.1"/>
</dbReference>
<gene>
    <name evidence="1" type="ORF">K7B09_07710</name>
</gene>
<proteinExistence type="predicted"/>
<keyword evidence="2" id="KW-1185">Reference proteome</keyword>
<reference evidence="1" key="1">
    <citation type="submission" date="2021-09" db="EMBL/GenBank/DDBJ databases">
        <authorList>
            <person name="Wu T."/>
            <person name="Guo S.Z."/>
        </authorList>
    </citation>
    <scope>NUCLEOTIDE SEQUENCE</scope>
    <source>
        <strain evidence="1">RSS-23</strain>
    </source>
</reference>
<evidence type="ECO:0000313" key="2">
    <source>
        <dbReference type="Proteomes" id="UP001430290"/>
    </source>
</evidence>
<dbReference type="Proteomes" id="UP001430290">
    <property type="component" value="Unassembled WGS sequence"/>
</dbReference>
<evidence type="ECO:0000313" key="1">
    <source>
        <dbReference type="EMBL" id="MBZ4186206.1"/>
    </source>
</evidence>
<name>A0ABS7TEE0_9GAMM</name>
<accession>A0ABS7TEE0</accession>
<dbReference type="Pfam" id="PF11159">
    <property type="entry name" value="DUF2939"/>
    <property type="match status" value="1"/>
</dbReference>